<dbReference type="SUPFAM" id="SSF54373">
    <property type="entry name" value="FAD-linked reductases, C-terminal domain"/>
    <property type="match status" value="1"/>
</dbReference>
<keyword evidence="1" id="KW-0560">Oxidoreductase</keyword>
<evidence type="ECO:0000256" key="1">
    <source>
        <dbReference type="ARBA" id="ARBA00023002"/>
    </source>
</evidence>
<evidence type="ECO:0000313" key="3">
    <source>
        <dbReference type="EMBL" id="SIS87132.1"/>
    </source>
</evidence>
<dbReference type="EMBL" id="FTOT01000002">
    <property type="protein sequence ID" value="SIS87132.1"/>
    <property type="molecule type" value="Genomic_DNA"/>
</dbReference>
<organism evidence="3 4">
    <name type="scientific">Gemmobacter megaterium</name>
    <dbReference type="NCBI Taxonomy" id="1086013"/>
    <lineage>
        <taxon>Bacteria</taxon>
        <taxon>Pseudomonadati</taxon>
        <taxon>Pseudomonadota</taxon>
        <taxon>Alphaproteobacteria</taxon>
        <taxon>Rhodobacterales</taxon>
        <taxon>Paracoccaceae</taxon>
        <taxon>Gemmobacter</taxon>
    </lineage>
</organism>
<dbReference type="InterPro" id="IPR036188">
    <property type="entry name" value="FAD/NAD-bd_sf"/>
</dbReference>
<dbReference type="STRING" id="1086013.SAMN05421774_102797"/>
<evidence type="ECO:0000313" key="4">
    <source>
        <dbReference type="Proteomes" id="UP000186141"/>
    </source>
</evidence>
<dbReference type="InterPro" id="IPR006076">
    <property type="entry name" value="FAD-dep_OxRdtase"/>
</dbReference>
<dbReference type="GO" id="GO:0005737">
    <property type="term" value="C:cytoplasm"/>
    <property type="evidence" value="ECO:0007669"/>
    <property type="project" value="TreeGrafter"/>
</dbReference>
<dbReference type="RefSeq" id="WP_076529986.1">
    <property type="nucleotide sequence ID" value="NZ_BMEH01000002.1"/>
</dbReference>
<dbReference type="PANTHER" id="PTHR13847:SF289">
    <property type="entry name" value="GLYCINE OXIDASE"/>
    <property type="match status" value="1"/>
</dbReference>
<dbReference type="PANTHER" id="PTHR13847">
    <property type="entry name" value="SARCOSINE DEHYDROGENASE-RELATED"/>
    <property type="match status" value="1"/>
</dbReference>
<dbReference type="Pfam" id="PF01266">
    <property type="entry name" value="DAO"/>
    <property type="match status" value="1"/>
</dbReference>
<name>A0A1N7MM76_9RHOB</name>
<accession>A0A1N7MM76</accession>
<dbReference type="Gene3D" id="3.50.50.60">
    <property type="entry name" value="FAD/NAD(P)-binding domain"/>
    <property type="match status" value="2"/>
</dbReference>
<keyword evidence="4" id="KW-1185">Reference proteome</keyword>
<dbReference type="GO" id="GO:0016491">
    <property type="term" value="F:oxidoreductase activity"/>
    <property type="evidence" value="ECO:0007669"/>
    <property type="project" value="UniProtKB-KW"/>
</dbReference>
<protein>
    <submittedName>
        <fullName evidence="3">Glycine/D-amino acid oxidase</fullName>
    </submittedName>
</protein>
<evidence type="ECO:0000259" key="2">
    <source>
        <dbReference type="Pfam" id="PF01266"/>
    </source>
</evidence>
<reference evidence="3 4" key="1">
    <citation type="submission" date="2017-01" db="EMBL/GenBank/DDBJ databases">
        <authorList>
            <person name="Mah S.A."/>
            <person name="Swanson W.J."/>
            <person name="Moy G.W."/>
            <person name="Vacquier V.D."/>
        </authorList>
    </citation>
    <scope>NUCLEOTIDE SEQUENCE [LARGE SCALE GENOMIC DNA]</scope>
    <source>
        <strain evidence="3 4">DSM 26375</strain>
    </source>
</reference>
<dbReference type="Gene3D" id="3.30.9.10">
    <property type="entry name" value="D-Amino Acid Oxidase, subunit A, domain 2"/>
    <property type="match status" value="2"/>
</dbReference>
<sequence length="340" mass="35409">MSDLTILGAGIFGLACAWQAARRGARVQVLDPHGPGAGASGGLVGALAPHAPEGWTTAKALQLQALTMAPDWWAGVEAASGLPSGYARSGRVQPLKDARAIDQARGRAAGAEALWQGKAQWRLRPADRPGDPASPSGLVAEDTLTARLHPRMALAALVGAIRATGGTVDRAGTPRGPVIHATGAAGLRDLSSTFGREIGRGEKGQALSLAFDAPGWPQIYAPGLHIVFHADGTTAIGSTSERSYDRPDTTDAQLDALHARALEVLPALRNAPVLTRWAGERPRAASRTVLLGAWPGRPGHFIANGGFKTGFAMAPLAADRLVERVLTGTDHIPPDWRLSL</sequence>
<dbReference type="Proteomes" id="UP000186141">
    <property type="component" value="Unassembled WGS sequence"/>
</dbReference>
<dbReference type="SUPFAM" id="SSF51971">
    <property type="entry name" value="Nucleotide-binding domain"/>
    <property type="match status" value="1"/>
</dbReference>
<dbReference type="OrthoDB" id="7818064at2"/>
<proteinExistence type="predicted"/>
<dbReference type="AlphaFoldDB" id="A0A1N7MM76"/>
<gene>
    <name evidence="3" type="ORF">SAMN05421774_102797</name>
</gene>
<feature type="domain" description="FAD dependent oxidoreductase" evidence="2">
    <location>
        <begin position="3"/>
        <end position="324"/>
    </location>
</feature>